<dbReference type="InterPro" id="IPR013762">
    <property type="entry name" value="Integrase-like_cat_sf"/>
</dbReference>
<dbReference type="Pfam" id="PF13102">
    <property type="entry name" value="Phage_int_SAM_5"/>
    <property type="match status" value="1"/>
</dbReference>
<dbReference type="RefSeq" id="WP_279298400.1">
    <property type="nucleotide sequence ID" value="NZ_JAOTIF010000016.1"/>
</dbReference>
<protein>
    <submittedName>
        <fullName evidence="5">Site-specific integrase</fullName>
    </submittedName>
</protein>
<dbReference type="GO" id="GO:0003677">
    <property type="term" value="F:DNA binding"/>
    <property type="evidence" value="ECO:0007669"/>
    <property type="project" value="UniProtKB-KW"/>
</dbReference>
<dbReference type="InterPro" id="IPR025269">
    <property type="entry name" value="SAM-like_dom"/>
</dbReference>
<dbReference type="SUPFAM" id="SSF56349">
    <property type="entry name" value="DNA breaking-rejoining enzymes"/>
    <property type="match status" value="1"/>
</dbReference>
<dbReference type="PANTHER" id="PTHR30349:SF64">
    <property type="entry name" value="PROPHAGE INTEGRASE INTD-RELATED"/>
    <property type="match status" value="1"/>
</dbReference>
<dbReference type="Proteomes" id="UP001155483">
    <property type="component" value="Unassembled WGS sequence"/>
</dbReference>
<evidence type="ECO:0000256" key="1">
    <source>
        <dbReference type="ARBA" id="ARBA00008857"/>
    </source>
</evidence>
<gene>
    <name evidence="5" type="ORF">OCK74_17715</name>
</gene>
<evidence type="ECO:0000259" key="4">
    <source>
        <dbReference type="PROSITE" id="PS51898"/>
    </source>
</evidence>
<reference evidence="5" key="1">
    <citation type="submission" date="2022-09" db="EMBL/GenBank/DDBJ databases">
        <authorList>
            <person name="Yuan C."/>
            <person name="Ke Z."/>
        </authorList>
    </citation>
    <scope>NUCLEOTIDE SEQUENCE</scope>
    <source>
        <strain evidence="5">LB-8</strain>
    </source>
</reference>
<dbReference type="AlphaFoldDB" id="A0A9X2XX79"/>
<evidence type="ECO:0000313" key="5">
    <source>
        <dbReference type="EMBL" id="MCU7550961.1"/>
    </source>
</evidence>
<dbReference type="InterPro" id="IPR010998">
    <property type="entry name" value="Integrase_recombinase_N"/>
</dbReference>
<organism evidence="5 6">
    <name type="scientific">Paraflavisolibacter caeni</name>
    <dbReference type="NCBI Taxonomy" id="2982496"/>
    <lineage>
        <taxon>Bacteria</taxon>
        <taxon>Pseudomonadati</taxon>
        <taxon>Bacteroidota</taxon>
        <taxon>Chitinophagia</taxon>
        <taxon>Chitinophagales</taxon>
        <taxon>Chitinophagaceae</taxon>
        <taxon>Paraflavisolibacter</taxon>
    </lineage>
</organism>
<dbReference type="InterPro" id="IPR002104">
    <property type="entry name" value="Integrase_catalytic"/>
</dbReference>
<reference evidence="5" key="2">
    <citation type="submission" date="2023-04" db="EMBL/GenBank/DDBJ databases">
        <title>Paracnuella aquatica gen. nov., sp. nov., a member of the family Chitinophagaceae isolated from a hot spring.</title>
        <authorList>
            <person name="Wang C."/>
        </authorList>
    </citation>
    <scope>NUCLEOTIDE SEQUENCE</scope>
    <source>
        <strain evidence="5">LB-8</strain>
    </source>
</reference>
<dbReference type="Gene3D" id="1.10.150.130">
    <property type="match status" value="1"/>
</dbReference>
<keyword evidence="6" id="KW-1185">Reference proteome</keyword>
<dbReference type="PANTHER" id="PTHR30349">
    <property type="entry name" value="PHAGE INTEGRASE-RELATED"/>
    <property type="match status" value="1"/>
</dbReference>
<feature type="domain" description="Tyr recombinase" evidence="4">
    <location>
        <begin position="232"/>
        <end position="424"/>
    </location>
</feature>
<dbReference type="Pfam" id="PF00589">
    <property type="entry name" value="Phage_integrase"/>
    <property type="match status" value="1"/>
</dbReference>
<dbReference type="EMBL" id="JAOTIF010000016">
    <property type="protein sequence ID" value="MCU7550961.1"/>
    <property type="molecule type" value="Genomic_DNA"/>
</dbReference>
<name>A0A9X2XX79_9BACT</name>
<proteinExistence type="inferred from homology"/>
<dbReference type="PROSITE" id="PS51898">
    <property type="entry name" value="TYR_RECOMBINASE"/>
    <property type="match status" value="1"/>
</dbReference>
<accession>A0A9X2XX79</accession>
<keyword evidence="3" id="KW-0233">DNA recombination</keyword>
<comment type="similarity">
    <text evidence="1">Belongs to the 'phage' integrase family.</text>
</comment>
<evidence type="ECO:0000256" key="3">
    <source>
        <dbReference type="ARBA" id="ARBA00023172"/>
    </source>
</evidence>
<dbReference type="InterPro" id="IPR050090">
    <property type="entry name" value="Tyrosine_recombinase_XerCD"/>
</dbReference>
<dbReference type="GO" id="GO:0015074">
    <property type="term" value="P:DNA integration"/>
    <property type="evidence" value="ECO:0007669"/>
    <property type="project" value="InterPro"/>
</dbReference>
<comment type="caution">
    <text evidence="5">The sequence shown here is derived from an EMBL/GenBank/DDBJ whole genome shotgun (WGS) entry which is preliminary data.</text>
</comment>
<evidence type="ECO:0000313" key="6">
    <source>
        <dbReference type="Proteomes" id="UP001155483"/>
    </source>
</evidence>
<dbReference type="CDD" id="cd01185">
    <property type="entry name" value="INTN1_C_like"/>
    <property type="match status" value="1"/>
</dbReference>
<sequence>MSKTQGKVSFYLKDPKAKGLTAVRATFCYNKMQMKYYEPKLSIHPKYWNSKEQKAREVRDIPYSSFNATLKAIANAIIEEYQKFKLENSNLEPTIAQLKERVSKARNKTGQAEERVKQDLFGFLEMYLKDIFKKVNPLTGKQISSITIRAYKQTFRLLKEYKTYSNKYLDFEHIDTDFYNDFTYFLTHEKGYKLNTVGKHHRNIKTFMQEALDRNLTTNIAFRKKSFRVVSEKTDAIYLNEMELKELENLDLNNEKRLEKVRDLFLVGCWTGLRFSDFSKIKAHNIKDEFIEIETQKTGAKVIIPIHPTVRKIITKYEGIYANSLPPAISNQKMNDYLKELGGKVELLKSPLTIGNTIKGSKVYQTTSKYELIVTHTARRSFATNQYIKGIPTYDIMRITGHKTEKAFLRYLKLENKDAAIRMNNFWKNEENILKVVV</sequence>
<evidence type="ECO:0000256" key="2">
    <source>
        <dbReference type="ARBA" id="ARBA00023125"/>
    </source>
</evidence>
<keyword evidence="2" id="KW-0238">DNA-binding</keyword>
<dbReference type="Pfam" id="PF17293">
    <property type="entry name" value="Arm-DNA-bind_5"/>
    <property type="match status" value="1"/>
</dbReference>
<dbReference type="Gene3D" id="1.10.443.10">
    <property type="entry name" value="Intergrase catalytic core"/>
    <property type="match status" value="1"/>
</dbReference>
<dbReference type="InterPro" id="IPR035386">
    <property type="entry name" value="Arm-DNA-bind_5"/>
</dbReference>
<dbReference type="InterPro" id="IPR011010">
    <property type="entry name" value="DNA_brk_join_enz"/>
</dbReference>
<dbReference type="GO" id="GO:0006310">
    <property type="term" value="P:DNA recombination"/>
    <property type="evidence" value="ECO:0007669"/>
    <property type="project" value="UniProtKB-KW"/>
</dbReference>